<evidence type="ECO:0000256" key="1">
    <source>
        <dbReference type="SAM" id="MobiDB-lite"/>
    </source>
</evidence>
<dbReference type="AlphaFoldDB" id="A0AAU9FFF9"/>
<dbReference type="Proteomes" id="UP001500889">
    <property type="component" value="Chromosome U"/>
</dbReference>
<evidence type="ECO:0000313" key="2">
    <source>
        <dbReference type="EMBL" id="BFF94427.1"/>
    </source>
</evidence>
<evidence type="ECO:0000313" key="3">
    <source>
        <dbReference type="Proteomes" id="UP001500889"/>
    </source>
</evidence>
<feature type="region of interest" description="Disordered" evidence="1">
    <location>
        <begin position="82"/>
        <end position="104"/>
    </location>
</feature>
<protein>
    <submittedName>
        <fullName evidence="2">Uncharacterized protein</fullName>
    </submittedName>
</protein>
<proteinExistence type="predicted"/>
<accession>A0AAU9FFF9</accession>
<gene>
    <name evidence="2" type="ORF">DMAD_12059</name>
</gene>
<feature type="compositionally biased region" description="Polar residues" evidence="1">
    <location>
        <begin position="90"/>
        <end position="100"/>
    </location>
</feature>
<reference evidence="2 3" key="1">
    <citation type="submission" date="2024-02" db="EMBL/GenBank/DDBJ databases">
        <title>A chromosome-level genome assembly of Drosophila madeirensis, a fruit fly species endemic to Madeira island.</title>
        <authorList>
            <person name="Tomihara K."/>
            <person name="Llopart A."/>
            <person name="Yamamoto D."/>
        </authorList>
    </citation>
    <scope>NUCLEOTIDE SEQUENCE [LARGE SCALE GENOMIC DNA]</scope>
    <source>
        <strain evidence="2 3">RF1</strain>
    </source>
</reference>
<organism evidence="2 3">
    <name type="scientific">Drosophila madeirensis</name>
    <name type="common">Fruit fly</name>
    <dbReference type="NCBI Taxonomy" id="30013"/>
    <lineage>
        <taxon>Eukaryota</taxon>
        <taxon>Metazoa</taxon>
        <taxon>Ecdysozoa</taxon>
        <taxon>Arthropoda</taxon>
        <taxon>Hexapoda</taxon>
        <taxon>Insecta</taxon>
        <taxon>Pterygota</taxon>
        <taxon>Neoptera</taxon>
        <taxon>Endopterygota</taxon>
        <taxon>Diptera</taxon>
        <taxon>Brachycera</taxon>
        <taxon>Muscomorpha</taxon>
        <taxon>Ephydroidea</taxon>
        <taxon>Drosophilidae</taxon>
        <taxon>Drosophila</taxon>
        <taxon>Sophophora</taxon>
    </lineage>
</organism>
<sequence length="125" mass="14443">MLKLEKIKISKILSAKNLLAKKYILLGLIILVLFLLFFIQAGKCKPKTDSNNQRMKEQNGEDYSTAERFLILDPNYGLELSESEKKATKPTMQITTTNTPRPGLWERIQRDMTKGEVEYNQYSNL</sequence>
<name>A0AAU9FFF9_DROMD</name>
<dbReference type="EMBL" id="AP029264">
    <property type="protein sequence ID" value="BFF94427.1"/>
    <property type="molecule type" value="Genomic_DNA"/>
</dbReference>
<keyword evidence="3" id="KW-1185">Reference proteome</keyword>